<evidence type="ECO:0000256" key="1">
    <source>
        <dbReference type="ARBA" id="ARBA00022468"/>
    </source>
</evidence>
<dbReference type="GO" id="GO:0007264">
    <property type="term" value="P:small GTPase-mediated signal transduction"/>
    <property type="evidence" value="ECO:0007669"/>
    <property type="project" value="TreeGrafter"/>
</dbReference>
<keyword evidence="3" id="KW-1185">Reference proteome</keyword>
<keyword evidence="1" id="KW-0343">GTPase activation</keyword>
<reference evidence="2 3" key="1">
    <citation type="submission" date="2016-07" db="EMBL/GenBank/DDBJ databases">
        <title>Disparate Historic Effective Population Sizes Predicted by Modern Levels of Genome Diversity for the Scaled Quail (Callipepla squamata) and the Northern Bobwhite (Colinus virginianus): Inferences from First and Second Generation Draft Genome Assemblies for Sympatric New World Quail.</title>
        <authorList>
            <person name="Oldeschulte D.L."/>
            <person name="Halley Y.A."/>
            <person name="Bhattarai E.K."/>
            <person name="Brashear W.A."/>
            <person name="Hill J."/>
            <person name="Metz R.P."/>
            <person name="Johnson C.D."/>
            <person name="Rollins D."/>
            <person name="Peterson M.J."/>
            <person name="Bickhart D.M."/>
            <person name="Decker J.E."/>
            <person name="Seabury C.M."/>
        </authorList>
    </citation>
    <scope>NUCLEOTIDE SEQUENCE [LARGE SCALE GENOMIC DNA]</scope>
    <source>
        <strain evidence="2 3">Texas</strain>
        <tissue evidence="2">Leg muscle</tissue>
    </source>
</reference>
<dbReference type="GO" id="GO:0015629">
    <property type="term" value="C:actin cytoskeleton"/>
    <property type="evidence" value="ECO:0007669"/>
    <property type="project" value="TreeGrafter"/>
</dbReference>
<evidence type="ECO:0000313" key="2">
    <source>
        <dbReference type="EMBL" id="OXB53629.1"/>
    </source>
</evidence>
<dbReference type="GO" id="GO:0005794">
    <property type="term" value="C:Golgi apparatus"/>
    <property type="evidence" value="ECO:0007669"/>
    <property type="project" value="TreeGrafter"/>
</dbReference>
<sequence>MLQVPDFPFLCLFVLQARGADIPDITGELPLRTCGSTASMKVKNVKKLSFTKGHFPKMAECAHFHYENVDFGNIQVSFGLLFCSRIRLAANSSGNPALEQDHTCEIPACLVLFQQNGEKHSVDVNVEG</sequence>
<dbReference type="AlphaFoldDB" id="A0A226MF38"/>
<gene>
    <name evidence="2" type="ORF">ASZ78_015777</name>
</gene>
<dbReference type="OrthoDB" id="5873004at2759"/>
<dbReference type="EMBL" id="MCFN01001118">
    <property type="protein sequence ID" value="OXB53629.1"/>
    <property type="molecule type" value="Genomic_DNA"/>
</dbReference>
<dbReference type="PANTHER" id="PTHR15729:SF13">
    <property type="entry name" value="RHO GTPASE-ACTIVATING PROTEIN 32"/>
    <property type="match status" value="1"/>
</dbReference>
<dbReference type="STRING" id="9009.A0A226MF38"/>
<dbReference type="PANTHER" id="PTHR15729">
    <property type="entry name" value="CDC42 GTPASE-ACTIVATING PROTEIN"/>
    <property type="match status" value="1"/>
</dbReference>
<dbReference type="GO" id="GO:0005938">
    <property type="term" value="C:cell cortex"/>
    <property type="evidence" value="ECO:0007669"/>
    <property type="project" value="TreeGrafter"/>
</dbReference>
<protein>
    <submittedName>
        <fullName evidence="2">Uncharacterized protein</fullName>
    </submittedName>
</protein>
<organism evidence="2 3">
    <name type="scientific">Callipepla squamata</name>
    <name type="common">Scaled quail</name>
    <dbReference type="NCBI Taxonomy" id="9009"/>
    <lineage>
        <taxon>Eukaryota</taxon>
        <taxon>Metazoa</taxon>
        <taxon>Chordata</taxon>
        <taxon>Craniata</taxon>
        <taxon>Vertebrata</taxon>
        <taxon>Euteleostomi</taxon>
        <taxon>Archelosauria</taxon>
        <taxon>Archosauria</taxon>
        <taxon>Dinosauria</taxon>
        <taxon>Saurischia</taxon>
        <taxon>Theropoda</taxon>
        <taxon>Coelurosauria</taxon>
        <taxon>Aves</taxon>
        <taxon>Neognathae</taxon>
        <taxon>Galloanserae</taxon>
        <taxon>Galliformes</taxon>
        <taxon>Odontophoridae</taxon>
        <taxon>Callipepla</taxon>
    </lineage>
</organism>
<comment type="caution">
    <text evidence="2">The sequence shown here is derived from an EMBL/GenBank/DDBJ whole genome shotgun (WGS) entry which is preliminary data.</text>
</comment>
<name>A0A226MF38_CALSU</name>
<dbReference type="GO" id="GO:0005096">
    <property type="term" value="F:GTPase activator activity"/>
    <property type="evidence" value="ECO:0007669"/>
    <property type="project" value="UniProtKB-KW"/>
</dbReference>
<dbReference type="Proteomes" id="UP000198323">
    <property type="component" value="Unassembled WGS sequence"/>
</dbReference>
<proteinExistence type="predicted"/>
<accession>A0A226MF38</accession>
<evidence type="ECO:0000313" key="3">
    <source>
        <dbReference type="Proteomes" id="UP000198323"/>
    </source>
</evidence>
<dbReference type="GO" id="GO:0001650">
    <property type="term" value="C:fibrillar center"/>
    <property type="evidence" value="ECO:0007669"/>
    <property type="project" value="TreeGrafter"/>
</dbReference>
<dbReference type="InterPro" id="IPR051576">
    <property type="entry name" value="PX-Rho_GAP"/>
</dbReference>
<dbReference type="GO" id="GO:0005654">
    <property type="term" value="C:nucleoplasm"/>
    <property type="evidence" value="ECO:0007669"/>
    <property type="project" value="TreeGrafter"/>
</dbReference>